<feature type="coiled-coil region" evidence="1">
    <location>
        <begin position="13"/>
        <end position="40"/>
    </location>
</feature>
<gene>
    <name evidence="2" type="ORF">GC101_34195</name>
</gene>
<accession>A0ABX1YS48</accession>
<reference evidence="2 3" key="1">
    <citation type="submission" date="2019-10" db="EMBL/GenBank/DDBJ databases">
        <title>Description of Paenibacillus terricola sp. nov.</title>
        <authorList>
            <person name="Carlier A."/>
            <person name="Qi S."/>
        </authorList>
    </citation>
    <scope>NUCLEOTIDE SEQUENCE [LARGE SCALE GENOMIC DNA]</scope>
    <source>
        <strain evidence="2 3">LMG 31459</strain>
    </source>
</reference>
<dbReference type="RefSeq" id="WP_171720947.1">
    <property type="nucleotide sequence ID" value="NZ_WHOB01000097.1"/>
</dbReference>
<keyword evidence="3" id="KW-1185">Reference proteome</keyword>
<dbReference type="EMBL" id="WHOB01000097">
    <property type="protein sequence ID" value="NOU83908.1"/>
    <property type="molecule type" value="Genomic_DNA"/>
</dbReference>
<evidence type="ECO:0000313" key="3">
    <source>
        <dbReference type="Proteomes" id="UP000596857"/>
    </source>
</evidence>
<sequence length="77" mass="8985">MGEQIINFDDDDISLLEKENILLRQNVESLNRRNRDLEAINNGFMKVTKQQREFQNKLSRETQVLSGAITGKHNKKI</sequence>
<comment type="caution">
    <text evidence="2">The sequence shown here is derived from an EMBL/GenBank/DDBJ whole genome shotgun (WGS) entry which is preliminary data.</text>
</comment>
<evidence type="ECO:0000256" key="1">
    <source>
        <dbReference type="SAM" id="Coils"/>
    </source>
</evidence>
<proteinExistence type="predicted"/>
<dbReference type="Proteomes" id="UP000596857">
    <property type="component" value="Unassembled WGS sequence"/>
</dbReference>
<protein>
    <submittedName>
        <fullName evidence="2">Uncharacterized protein</fullName>
    </submittedName>
</protein>
<keyword evidence="1" id="KW-0175">Coiled coil</keyword>
<name>A0ABX1YS48_9BACL</name>
<evidence type="ECO:0000313" key="2">
    <source>
        <dbReference type="EMBL" id="NOU83908.1"/>
    </source>
</evidence>
<organism evidence="2 3">
    <name type="scientific">Paenibacillus phytohabitans</name>
    <dbReference type="NCBI Taxonomy" id="2654978"/>
    <lineage>
        <taxon>Bacteria</taxon>
        <taxon>Bacillati</taxon>
        <taxon>Bacillota</taxon>
        <taxon>Bacilli</taxon>
        <taxon>Bacillales</taxon>
        <taxon>Paenibacillaceae</taxon>
        <taxon>Paenibacillus</taxon>
    </lineage>
</organism>